<dbReference type="Pfam" id="PF06684">
    <property type="entry name" value="AA_synth"/>
    <property type="match status" value="1"/>
</dbReference>
<gene>
    <name evidence="1" type="ORF">PIGHUM_00479</name>
</gene>
<dbReference type="InterPro" id="IPR009569">
    <property type="entry name" value="AA_synth_put"/>
</dbReference>
<accession>A0A3P4AYD1</accession>
<dbReference type="RefSeq" id="WP_124077638.1">
    <property type="nucleotide sequence ID" value="NZ_UWPJ01000005.1"/>
</dbReference>
<evidence type="ECO:0008006" key="3">
    <source>
        <dbReference type="Google" id="ProtNLM"/>
    </source>
</evidence>
<reference evidence="1 2" key="1">
    <citation type="submission" date="2018-10" db="EMBL/GenBank/DDBJ databases">
        <authorList>
            <person name="Criscuolo A."/>
        </authorList>
    </citation>
    <scope>NUCLEOTIDE SEQUENCE [LARGE SCALE GENOMIC DNA]</scope>
    <source>
        <strain evidence="1">DnA1</strain>
    </source>
</reference>
<dbReference type="SUPFAM" id="SSF160519">
    <property type="entry name" value="BB2672-like"/>
    <property type="match status" value="1"/>
</dbReference>
<dbReference type="AlphaFoldDB" id="A0A3P4AYD1"/>
<dbReference type="Gene3D" id="3.30.1330.110">
    <property type="entry name" value="BB2672"/>
    <property type="match status" value="1"/>
</dbReference>
<dbReference type="EMBL" id="UWPJ01000005">
    <property type="protein sequence ID" value="VCU68428.1"/>
    <property type="molecule type" value="Genomic_DNA"/>
</dbReference>
<protein>
    <recommendedName>
        <fullName evidence="3">Amino acid synthesis</fullName>
    </recommendedName>
</protein>
<organism evidence="1 2">
    <name type="scientific">Pigmentiphaga humi</name>
    <dbReference type="NCBI Taxonomy" id="2478468"/>
    <lineage>
        <taxon>Bacteria</taxon>
        <taxon>Pseudomonadati</taxon>
        <taxon>Pseudomonadota</taxon>
        <taxon>Betaproteobacteria</taxon>
        <taxon>Burkholderiales</taxon>
        <taxon>Alcaligenaceae</taxon>
        <taxon>Pigmentiphaga</taxon>
    </lineage>
</organism>
<name>A0A3P4AYD1_9BURK</name>
<keyword evidence="2" id="KW-1185">Reference proteome</keyword>
<evidence type="ECO:0000313" key="1">
    <source>
        <dbReference type="EMBL" id="VCU68428.1"/>
    </source>
</evidence>
<sequence>MSELTLQIRKWYLLCEETLTNESGIAADGETLHKYVVAVALRNPYAGGYVQDLDAAIAASEGLGREFARRLRAIAQDRHIESFGKACLVGTAGEYEHGNAFLTTVFAEPLREALGGAKAWMPSTGKRGAPGTVIDIPLAHKDALYVRSHYDTITALFNDAPNADEIVIAVSLATRGRLHARLGGIPADQIQGEDGLV</sequence>
<dbReference type="OrthoDB" id="9803312at2"/>
<evidence type="ECO:0000313" key="2">
    <source>
        <dbReference type="Proteomes" id="UP000277294"/>
    </source>
</evidence>
<dbReference type="Proteomes" id="UP000277294">
    <property type="component" value="Unassembled WGS sequence"/>
</dbReference>
<proteinExistence type="predicted"/>
<dbReference type="InterPro" id="IPR035936">
    <property type="entry name" value="BB2672"/>
</dbReference>